<name>A0A7C9CMA7_OPUST</name>
<accession>A0A7C9CMA7</accession>
<protein>
    <submittedName>
        <fullName evidence="2">Uncharacterized protein</fullName>
    </submittedName>
</protein>
<reference evidence="2" key="2">
    <citation type="submission" date="2020-07" db="EMBL/GenBank/DDBJ databases">
        <authorList>
            <person name="Vera ALvarez R."/>
            <person name="Arias-Moreno D.M."/>
            <person name="Jimenez-Jacinto V."/>
            <person name="Jimenez-Bremont J.F."/>
            <person name="Swaminathan K."/>
            <person name="Moose S.P."/>
            <person name="Guerrero-Gonzalez M.L."/>
            <person name="Marino-Ramirez L."/>
            <person name="Landsman D."/>
            <person name="Rodriguez-Kessler M."/>
            <person name="Delgado-Sanchez P."/>
        </authorList>
    </citation>
    <scope>NUCLEOTIDE SEQUENCE</scope>
    <source>
        <tissue evidence="2">Cladode</tissue>
    </source>
</reference>
<proteinExistence type="predicted"/>
<feature type="compositionally biased region" description="Low complexity" evidence="1">
    <location>
        <begin position="79"/>
        <end position="88"/>
    </location>
</feature>
<reference evidence="2" key="1">
    <citation type="journal article" date="2013" name="J. Plant Res.">
        <title>Effect of fungi and light on seed germination of three Opuntia species from semiarid lands of central Mexico.</title>
        <authorList>
            <person name="Delgado-Sanchez P."/>
            <person name="Jimenez-Bremont J.F."/>
            <person name="Guerrero-Gonzalez Mde L."/>
            <person name="Flores J."/>
        </authorList>
    </citation>
    <scope>NUCLEOTIDE SEQUENCE</scope>
    <source>
        <tissue evidence="2">Cladode</tissue>
    </source>
</reference>
<feature type="compositionally biased region" description="Pro residues" evidence="1">
    <location>
        <begin position="63"/>
        <end position="78"/>
    </location>
</feature>
<dbReference type="EMBL" id="GISG01030506">
    <property type="protein sequence ID" value="MBA4620447.1"/>
    <property type="molecule type" value="Transcribed_RNA"/>
</dbReference>
<evidence type="ECO:0000256" key="1">
    <source>
        <dbReference type="SAM" id="MobiDB-lite"/>
    </source>
</evidence>
<evidence type="ECO:0000313" key="2">
    <source>
        <dbReference type="EMBL" id="MBA4620447.1"/>
    </source>
</evidence>
<feature type="region of interest" description="Disordered" evidence="1">
    <location>
        <begin position="57"/>
        <end position="106"/>
    </location>
</feature>
<sequence>MMILYFKPTRHFIFPLHQLNRRRFILLFRATELSTPRLNPLTKRTSKSLSLSSLLRCDHQPHPHQPPVHPPENLPENPPWSQLGAQAAKGGGASSSPAPVREQYPP</sequence>
<organism evidence="2">
    <name type="scientific">Opuntia streptacantha</name>
    <name type="common">Prickly pear cactus</name>
    <name type="synonym">Opuntia cardona</name>
    <dbReference type="NCBI Taxonomy" id="393608"/>
    <lineage>
        <taxon>Eukaryota</taxon>
        <taxon>Viridiplantae</taxon>
        <taxon>Streptophyta</taxon>
        <taxon>Embryophyta</taxon>
        <taxon>Tracheophyta</taxon>
        <taxon>Spermatophyta</taxon>
        <taxon>Magnoliopsida</taxon>
        <taxon>eudicotyledons</taxon>
        <taxon>Gunneridae</taxon>
        <taxon>Pentapetalae</taxon>
        <taxon>Caryophyllales</taxon>
        <taxon>Cactineae</taxon>
        <taxon>Cactaceae</taxon>
        <taxon>Opuntioideae</taxon>
        <taxon>Opuntia</taxon>
    </lineage>
</organism>
<dbReference type="AlphaFoldDB" id="A0A7C9CMA7"/>